<dbReference type="EMBL" id="BTSY01000003">
    <property type="protein sequence ID" value="GMT19369.1"/>
    <property type="molecule type" value="Genomic_DNA"/>
</dbReference>
<dbReference type="Proteomes" id="UP001432322">
    <property type="component" value="Unassembled WGS sequence"/>
</dbReference>
<protein>
    <submittedName>
        <fullName evidence="2">Uncharacterized protein</fullName>
    </submittedName>
</protein>
<keyword evidence="1" id="KW-0732">Signal</keyword>
<evidence type="ECO:0000256" key="1">
    <source>
        <dbReference type="SAM" id="SignalP"/>
    </source>
</evidence>
<dbReference type="PANTHER" id="PTHR34601">
    <property type="entry name" value="NEMATODE SPECIFIC PEPTIDE FAMILY, GROUP B"/>
    <property type="match status" value="1"/>
</dbReference>
<evidence type="ECO:0000313" key="2">
    <source>
        <dbReference type="EMBL" id="GMT19369.1"/>
    </source>
</evidence>
<name>A0AAV5VIL9_9BILA</name>
<accession>A0AAV5VIL9</accession>
<reference evidence="2" key="1">
    <citation type="submission" date="2023-10" db="EMBL/GenBank/DDBJ databases">
        <title>Genome assembly of Pristionchus species.</title>
        <authorList>
            <person name="Yoshida K."/>
            <person name="Sommer R.J."/>
        </authorList>
    </citation>
    <scope>NUCLEOTIDE SEQUENCE</scope>
    <source>
        <strain evidence="2">RS5133</strain>
    </source>
</reference>
<feature type="signal peptide" evidence="1">
    <location>
        <begin position="1"/>
        <end position="30"/>
    </location>
</feature>
<organism evidence="2 3">
    <name type="scientific">Pristionchus fissidentatus</name>
    <dbReference type="NCBI Taxonomy" id="1538716"/>
    <lineage>
        <taxon>Eukaryota</taxon>
        <taxon>Metazoa</taxon>
        <taxon>Ecdysozoa</taxon>
        <taxon>Nematoda</taxon>
        <taxon>Chromadorea</taxon>
        <taxon>Rhabditida</taxon>
        <taxon>Rhabditina</taxon>
        <taxon>Diplogasteromorpha</taxon>
        <taxon>Diplogasteroidea</taxon>
        <taxon>Neodiplogasteridae</taxon>
        <taxon>Pristionchus</taxon>
    </lineage>
</organism>
<dbReference type="AlphaFoldDB" id="A0AAV5VIL9"/>
<keyword evidence="3" id="KW-1185">Reference proteome</keyword>
<feature type="non-terminal residue" evidence="2">
    <location>
        <position position="160"/>
    </location>
</feature>
<comment type="caution">
    <text evidence="2">The sequence shown here is derived from an EMBL/GenBank/DDBJ whole genome shotgun (WGS) entry which is preliminary data.</text>
</comment>
<feature type="chain" id="PRO_5043506993" evidence="1">
    <location>
        <begin position="31"/>
        <end position="160"/>
    </location>
</feature>
<proteinExistence type="predicted"/>
<feature type="non-terminal residue" evidence="2">
    <location>
        <position position="1"/>
    </location>
</feature>
<sequence>INTHFIHSTMNTKIILLCLVAVLFCSEASAQYLGYSGVYSQYYGYPSYGYGWGYPGYAAWWGSNKGGKGPEGVVVPSGLIGRFLSNLPALWTQGSKEKNQEAALQEHATPFEVFKDLDGDETPEQRLERQKNALLTMISVRELKAILAELEGRCPLKYVK</sequence>
<evidence type="ECO:0000313" key="3">
    <source>
        <dbReference type="Proteomes" id="UP001432322"/>
    </source>
</evidence>
<gene>
    <name evidence="2" type="ORF">PFISCL1PPCAC_10666</name>
</gene>
<dbReference type="PANTHER" id="PTHR34601:SF2">
    <property type="entry name" value="NEMATODE SPECIFIC PEPTIDE FAMILY, GROUP B-RELATED"/>
    <property type="match status" value="1"/>
</dbReference>